<keyword evidence="1" id="KW-0472">Membrane</keyword>
<proteinExistence type="predicted"/>
<sequence length="67" mass="7378">CKGPTSFTGNKILRSEAFQSVDSLACLSSIWNITAKSCDCSLYMSPVFLLYGALYIYIYIFFLGASS</sequence>
<dbReference type="AlphaFoldDB" id="A0A665WSJ2"/>
<feature type="transmembrane region" description="Helical" evidence="1">
    <location>
        <begin position="48"/>
        <end position="65"/>
    </location>
</feature>
<keyword evidence="1" id="KW-1133">Transmembrane helix</keyword>
<dbReference type="Proteomes" id="UP000472264">
    <property type="component" value="Chromosome 19"/>
</dbReference>
<name>A0A665WSJ2_ECHNA</name>
<protein>
    <submittedName>
        <fullName evidence="2">Uncharacterized protein</fullName>
    </submittedName>
</protein>
<evidence type="ECO:0000256" key="1">
    <source>
        <dbReference type="SAM" id="Phobius"/>
    </source>
</evidence>
<reference evidence="2" key="2">
    <citation type="submission" date="2025-08" db="UniProtKB">
        <authorList>
            <consortium name="Ensembl"/>
        </authorList>
    </citation>
    <scope>IDENTIFICATION</scope>
</reference>
<reference evidence="2" key="3">
    <citation type="submission" date="2025-09" db="UniProtKB">
        <authorList>
            <consortium name="Ensembl"/>
        </authorList>
    </citation>
    <scope>IDENTIFICATION</scope>
</reference>
<evidence type="ECO:0000313" key="2">
    <source>
        <dbReference type="Ensembl" id="ENSENLP00000046971.1"/>
    </source>
</evidence>
<dbReference type="Ensembl" id="ENSENLT00000048110.1">
    <property type="protein sequence ID" value="ENSENLP00000046971.1"/>
    <property type="gene ID" value="ENSENLG00000019892.1"/>
</dbReference>
<reference evidence="2" key="1">
    <citation type="submission" date="2021-04" db="EMBL/GenBank/DDBJ databases">
        <authorList>
            <consortium name="Wellcome Sanger Institute Data Sharing"/>
        </authorList>
    </citation>
    <scope>NUCLEOTIDE SEQUENCE [LARGE SCALE GENOMIC DNA]</scope>
</reference>
<keyword evidence="1" id="KW-0812">Transmembrane</keyword>
<accession>A0A665WSJ2</accession>
<organism evidence="2 3">
    <name type="scientific">Echeneis naucrates</name>
    <name type="common">Live sharksucker</name>
    <dbReference type="NCBI Taxonomy" id="173247"/>
    <lineage>
        <taxon>Eukaryota</taxon>
        <taxon>Metazoa</taxon>
        <taxon>Chordata</taxon>
        <taxon>Craniata</taxon>
        <taxon>Vertebrata</taxon>
        <taxon>Euteleostomi</taxon>
        <taxon>Actinopterygii</taxon>
        <taxon>Neopterygii</taxon>
        <taxon>Teleostei</taxon>
        <taxon>Neoteleostei</taxon>
        <taxon>Acanthomorphata</taxon>
        <taxon>Carangaria</taxon>
        <taxon>Carangiformes</taxon>
        <taxon>Echeneidae</taxon>
        <taxon>Echeneis</taxon>
    </lineage>
</organism>
<keyword evidence="3" id="KW-1185">Reference proteome</keyword>
<dbReference type="InParanoid" id="A0A665WSJ2"/>
<evidence type="ECO:0000313" key="3">
    <source>
        <dbReference type="Proteomes" id="UP000472264"/>
    </source>
</evidence>